<dbReference type="SUPFAM" id="SSF52540">
    <property type="entry name" value="P-loop containing nucleoside triphosphate hydrolases"/>
    <property type="match status" value="1"/>
</dbReference>
<dbReference type="Pfam" id="PF14516">
    <property type="entry name" value="AAA_35"/>
    <property type="match status" value="1"/>
</dbReference>
<dbReference type="Proteomes" id="UP000717364">
    <property type="component" value="Unassembled WGS sequence"/>
</dbReference>
<dbReference type="Pfam" id="PF26355">
    <property type="entry name" value="HTH_VMAP-M9"/>
    <property type="match status" value="1"/>
</dbReference>
<accession>A0A947GQ55</accession>
<organism evidence="2 3">
    <name type="scientific">Leptothoe spongobia TAU-MAC 1115</name>
    <dbReference type="NCBI Taxonomy" id="1967444"/>
    <lineage>
        <taxon>Bacteria</taxon>
        <taxon>Bacillati</taxon>
        <taxon>Cyanobacteriota</taxon>
        <taxon>Cyanophyceae</taxon>
        <taxon>Nodosilineales</taxon>
        <taxon>Cymatolegaceae</taxon>
        <taxon>Leptothoe</taxon>
        <taxon>Leptothoe spongobia</taxon>
    </lineage>
</organism>
<dbReference type="Gene3D" id="3.40.50.300">
    <property type="entry name" value="P-loop containing nucleotide triphosphate hydrolases"/>
    <property type="match status" value="1"/>
</dbReference>
<sequence>MMDMERAIAAANHAMVRHLGRHLSDVETEILKGSWQGQTYDQIASASGYSDSYLRRDVGTKFWKALGLALEETVSKNNFKEALRRYANQVLPPEPAIPVPAMSSDAEDLSVAGTVANDSYIERTPLETLCHNTLCQPGSLVRVKAPSLMGKTLLMDRVLTQLEARGLRTVRLSLELADRQVHFSSLNRFLRWLCINITRSLALPNELDDYWDEEGMGSKVSCSTYVEEYLLASGDAPLVLCLDDIDLLFPYPKIYEDFFSLLRSWYEMARTRSRPLWKQLRLAIVHSTDVYIQLNINQSPFNVGVPIELTEFTPEQTRRFAQLHGLSPSLELAPLMAMVGGHPYLLEQAFDYLNAHPHCSLDALLAEAPTETGIYANHLREHWINLRDNPVLTDTLRQVVKTSKSTTLESVQAHQLHSMGVIRLTGNIAEPRCQLYRQYFQTQLGVG</sequence>
<comment type="caution">
    <text evidence="2">The sequence shown here is derived from an EMBL/GenBank/DDBJ whole genome shotgun (WGS) entry which is preliminary data.</text>
</comment>
<dbReference type="InterPro" id="IPR027417">
    <property type="entry name" value="P-loop_NTPase"/>
</dbReference>
<dbReference type="InterPro" id="IPR058651">
    <property type="entry name" value="HTH_VMAP-M9"/>
</dbReference>
<evidence type="ECO:0000313" key="2">
    <source>
        <dbReference type="EMBL" id="MBT9316901.1"/>
    </source>
</evidence>
<feature type="domain" description="vWA-MoxR associated protein N-terminal HTH" evidence="1">
    <location>
        <begin position="2"/>
        <end position="86"/>
    </location>
</feature>
<evidence type="ECO:0000313" key="3">
    <source>
        <dbReference type="Proteomes" id="UP000717364"/>
    </source>
</evidence>
<gene>
    <name evidence="2" type="ORF">IXB50_15840</name>
</gene>
<dbReference type="RefSeq" id="WP_246564576.1">
    <property type="nucleotide sequence ID" value="NZ_JADOES010000035.1"/>
</dbReference>
<proteinExistence type="predicted"/>
<reference evidence="2" key="1">
    <citation type="submission" date="2020-11" db="EMBL/GenBank/DDBJ databases">
        <authorList>
            <person name="Konstantinou D."/>
            <person name="Gkelis S."/>
            <person name="Popin R."/>
            <person name="Fewer D."/>
            <person name="Sivonen K."/>
        </authorList>
    </citation>
    <scope>NUCLEOTIDE SEQUENCE</scope>
    <source>
        <strain evidence="2">TAU-MAC 1115</strain>
    </source>
</reference>
<keyword evidence="3" id="KW-1185">Reference proteome</keyword>
<dbReference type="EMBL" id="JADOES010000035">
    <property type="protein sequence ID" value="MBT9316901.1"/>
    <property type="molecule type" value="Genomic_DNA"/>
</dbReference>
<dbReference type="AlphaFoldDB" id="A0A947GQ55"/>
<name>A0A947GQ55_9CYAN</name>
<reference evidence="2" key="2">
    <citation type="journal article" date="2021" name="Mar. Drugs">
        <title>Genome Reduction and Secondary Metabolism of the Marine Sponge-Associated Cyanobacterium Leptothoe.</title>
        <authorList>
            <person name="Konstantinou D."/>
            <person name="Popin R.V."/>
            <person name="Fewer D.P."/>
            <person name="Sivonen K."/>
            <person name="Gkelis S."/>
        </authorList>
    </citation>
    <scope>NUCLEOTIDE SEQUENCE</scope>
    <source>
        <strain evidence="2">TAU-MAC 1115</strain>
    </source>
</reference>
<evidence type="ECO:0000259" key="1">
    <source>
        <dbReference type="Pfam" id="PF26355"/>
    </source>
</evidence>
<protein>
    <submittedName>
        <fullName evidence="2">AAA-like domain-containing protein</fullName>
    </submittedName>
</protein>